<dbReference type="InterPro" id="IPR036188">
    <property type="entry name" value="FAD/NAD-bd_sf"/>
</dbReference>
<keyword evidence="4 10" id="KW-0560">Oxidoreductase</keyword>
<evidence type="ECO:0000256" key="5">
    <source>
        <dbReference type="ARBA" id="ARBA00023004"/>
    </source>
</evidence>
<dbReference type="InterPro" id="IPR006656">
    <property type="entry name" value="Mopterin_OxRdtase"/>
</dbReference>
<dbReference type="Pfam" id="PF07992">
    <property type="entry name" value="Pyr_redox_2"/>
    <property type="match status" value="1"/>
</dbReference>
<dbReference type="SUPFAM" id="SSF51971">
    <property type="entry name" value="Nucleotide-binding domain"/>
    <property type="match status" value="1"/>
</dbReference>
<dbReference type="PROSITE" id="PS00198">
    <property type="entry name" value="4FE4S_FER_1"/>
    <property type="match status" value="1"/>
</dbReference>
<dbReference type="Pfam" id="PF12838">
    <property type="entry name" value="Fer4_7"/>
    <property type="match status" value="1"/>
</dbReference>
<dbReference type="PANTHER" id="PTHR43105:SF10">
    <property type="entry name" value="NADH-QUINONE OXIDOREDUCTASE SUBUNIT G"/>
    <property type="match status" value="1"/>
</dbReference>
<dbReference type="InterPro" id="IPR028261">
    <property type="entry name" value="DPD_II"/>
</dbReference>
<evidence type="ECO:0000256" key="2">
    <source>
        <dbReference type="ARBA" id="ARBA00022723"/>
    </source>
</evidence>
<dbReference type="InterPro" id="IPR017896">
    <property type="entry name" value="4Fe4S_Fe-S-bd"/>
</dbReference>
<dbReference type="GO" id="GO:0003954">
    <property type="term" value="F:NADH dehydrogenase activity"/>
    <property type="evidence" value="ECO:0007669"/>
    <property type="project" value="TreeGrafter"/>
</dbReference>
<dbReference type="AlphaFoldDB" id="A0A8A0RLP3"/>
<organism evidence="10 11">
    <name type="scientific">Koleobacter methoxysyntrophicus</name>
    <dbReference type="NCBI Taxonomy" id="2751313"/>
    <lineage>
        <taxon>Bacteria</taxon>
        <taxon>Bacillati</taxon>
        <taxon>Bacillota</taxon>
        <taxon>Clostridia</taxon>
        <taxon>Koleobacterales</taxon>
        <taxon>Koleobacteraceae</taxon>
        <taxon>Koleobacter</taxon>
    </lineage>
</organism>
<dbReference type="PROSITE" id="PS51669">
    <property type="entry name" value="4FE4S_MOW_BIS_MGD"/>
    <property type="match status" value="1"/>
</dbReference>
<dbReference type="InterPro" id="IPR009051">
    <property type="entry name" value="Helical_ferredxn"/>
</dbReference>
<dbReference type="Pfam" id="PF14691">
    <property type="entry name" value="Fer4_20"/>
    <property type="match status" value="1"/>
</dbReference>
<dbReference type="GO" id="GO:0022904">
    <property type="term" value="P:respiratory electron transport chain"/>
    <property type="evidence" value="ECO:0007669"/>
    <property type="project" value="TreeGrafter"/>
</dbReference>
<dbReference type="InterPro" id="IPR023753">
    <property type="entry name" value="FAD/NAD-binding_dom"/>
</dbReference>
<feature type="domain" description="2Fe-2S ferredoxin-type" evidence="7">
    <location>
        <begin position="2"/>
        <end position="80"/>
    </location>
</feature>
<dbReference type="SUPFAM" id="SSF53706">
    <property type="entry name" value="Formate dehydrogenase/DMSO reductase, domains 1-3"/>
    <property type="match status" value="1"/>
</dbReference>
<keyword evidence="5" id="KW-0408">Iron</keyword>
<keyword evidence="3" id="KW-0677">Repeat</keyword>
<dbReference type="GO" id="GO:0016020">
    <property type="term" value="C:membrane"/>
    <property type="evidence" value="ECO:0007669"/>
    <property type="project" value="TreeGrafter"/>
</dbReference>
<dbReference type="PROSITE" id="PS00551">
    <property type="entry name" value="MOLYBDOPTERIN_PROK_1"/>
    <property type="match status" value="1"/>
</dbReference>
<proteinExistence type="predicted"/>
<dbReference type="EMBL" id="CP059066">
    <property type="protein sequence ID" value="QSQ09325.1"/>
    <property type="molecule type" value="Genomic_DNA"/>
</dbReference>
<dbReference type="EC" id="1.-.-.-" evidence="10"/>
<accession>A0A8A0RLP3</accession>
<dbReference type="PANTHER" id="PTHR43105">
    <property type="entry name" value="RESPIRATORY NITRATE REDUCTASE"/>
    <property type="match status" value="1"/>
</dbReference>
<dbReference type="SUPFAM" id="SSF54862">
    <property type="entry name" value="4Fe-4S ferredoxins"/>
    <property type="match status" value="1"/>
</dbReference>
<dbReference type="Gene3D" id="3.30.70.20">
    <property type="match status" value="1"/>
</dbReference>
<feature type="domain" description="4Fe-4S ferredoxin-type" evidence="8">
    <location>
        <begin position="645"/>
        <end position="678"/>
    </location>
</feature>
<keyword evidence="6" id="KW-0411">Iron-sulfur</keyword>
<dbReference type="InterPro" id="IPR027467">
    <property type="entry name" value="MopterinOxRdtase_cofactor_BS"/>
</dbReference>
<dbReference type="Gene3D" id="3.40.228.10">
    <property type="entry name" value="Dimethylsulfoxide Reductase, domain 2"/>
    <property type="match status" value="1"/>
</dbReference>
<sequence length="1210" mass="132233">MAEIRLNINGREVTGRRGQTILEVARENGIEIPTLCYDERVKIYGSCGLCVVEIEGIPKLFRSCATEISEGMVVKTDTERVRSSRKIALELLLSDHVGDCRPPCRQACPAHTDCQGYVGLIANGRYREAVELIKEQLPLPASIGRVCPHPCEEACRRQLVDEPVSIAWLKRFVGDVDLNTPDPFMPEIEPPTGKSVAVVGGGPCGLTAAYFLAKQGHQVVIYEAMEKPGGMLRYGIPQYRLPKDILDAEIRLIQDMGVEIVTNCRIGKDVTLDFLKDNFDAVFLAIGAWKSSGMRCRGEEMEGVLGGIDFLREVATGGNVNIGSRVAVVGGGNTAMDACRTAVRLGAEKVTVLYRRTRNEMPADEVEIKEAEEEGVEFKFLVQPLEILERNGRAGAIRLQKMKLGEPDVSGRRRPEPIPGEEEVIEVDTIIAAIGQKVDPSGLSGITLTKGNTIAADESTFQTSIPGVFAGGDAVNEGPGIAIEAVADGKKAADVINSYLMGNIIPYREPFIVEQEGLTEEDFADREKAYRPEMPHLAPEERKDNFREVVLGYSEQDAKKEAMRCLECGCKDFFECKLIAYANEYDVKPQRFKGEVHHNKYQDDHPFIDRNPDKCILCGLCVRVCEEVMGVTALGLINRGFDTIVKPEFDLPLRETACISCGQCAAVCPTGALQERQLIEKPVPVVTEEKESICSFCSVGCSIRLDTKGDMVLRSLPDKESAVDKGHLCVKGRFGFNISMTGERIRLPMMKVNGEFREVSWNEALLHIAKKTQSIKALNGGDSLALFSSPRYTNEENFLAARFAREGLKTAKIASFGSCCTGGLEDVLGYDASTNTLEELLSTEVIILIGSRIMEDHTIAGLKVRQGVNRGAKLVVINPEESMADEWAVKTIRPENNTGFLKQMLKALIDGGFTAGISRASGVEELKASLEGIKAAEEIREIAELYGKAKTAMIVFDRDKLTADAVKLIADIAVVSGHIGSPRRGVIALKAKNNSQGLVDMGITGNAFKILEDMKRGTVKGAFILGEDPAGSGCCGQGIKEALEGLEFLVVQDLFMTETAELAHVVLPAAGFAETSGTFTSTERRIQWLNRALPSISGWENWEVIMAVADACGCRFRYTSVEDILEDIAAAVPEYRGVSKQKLSKTGLFWPCSIDDNHGTPILYTEGFNFDDGRARLAVAGDGPAFCTKVKTDIVENMFEKKLKETGILK</sequence>
<keyword evidence="2" id="KW-0479">Metal-binding</keyword>
<dbReference type="InterPro" id="IPR006963">
    <property type="entry name" value="Mopterin_OxRdtase_4Fe-4S_dom"/>
</dbReference>
<evidence type="ECO:0000259" key="9">
    <source>
        <dbReference type="PROSITE" id="PS51669"/>
    </source>
</evidence>
<dbReference type="InterPro" id="IPR017900">
    <property type="entry name" value="4Fe4S_Fe_S_CS"/>
</dbReference>
<dbReference type="SMART" id="SM00926">
    <property type="entry name" value="Molybdop_Fe4S4"/>
    <property type="match status" value="1"/>
</dbReference>
<dbReference type="SUPFAM" id="SSF46548">
    <property type="entry name" value="alpha-helical ferredoxin"/>
    <property type="match status" value="1"/>
</dbReference>
<reference evidence="10" key="1">
    <citation type="submission" date="2020-07" db="EMBL/GenBank/DDBJ databases">
        <title>Koleobacter methoxysyntrophicus gen. nov., sp. nov., a novel anaerobic bacterium isolated from deep subsurface oil field and proposal of Koleobacterales ord. nov. in the phylum Firmicutes.</title>
        <authorList>
            <person name="Sakamoto S."/>
            <person name="Tamaki H."/>
        </authorList>
    </citation>
    <scope>NUCLEOTIDE SEQUENCE</scope>
    <source>
        <strain evidence="10">NRmbB1</strain>
    </source>
</reference>
<dbReference type="Gene3D" id="3.10.20.440">
    <property type="entry name" value="2Fe-2S iron-sulphur cluster binding domain, sarcosine oxidase, alpha subunit, N-terminal domain"/>
    <property type="match status" value="1"/>
</dbReference>
<dbReference type="Gene3D" id="1.10.1060.10">
    <property type="entry name" value="Alpha-helical ferredoxin"/>
    <property type="match status" value="1"/>
</dbReference>
<dbReference type="RefSeq" id="WP_206706683.1">
    <property type="nucleotide sequence ID" value="NZ_CP059066.1"/>
</dbReference>
<dbReference type="InterPro" id="IPR050123">
    <property type="entry name" value="Prok_molybdopt-oxidoreductase"/>
</dbReference>
<dbReference type="InterPro" id="IPR036010">
    <property type="entry name" value="2Fe-2S_ferredoxin-like_sf"/>
</dbReference>
<evidence type="ECO:0000256" key="3">
    <source>
        <dbReference type="ARBA" id="ARBA00022737"/>
    </source>
</evidence>
<dbReference type="GO" id="GO:0051539">
    <property type="term" value="F:4 iron, 4 sulfur cluster binding"/>
    <property type="evidence" value="ECO:0007669"/>
    <property type="project" value="UniProtKB-KW"/>
</dbReference>
<evidence type="ECO:0000313" key="10">
    <source>
        <dbReference type="EMBL" id="QSQ09325.1"/>
    </source>
</evidence>
<dbReference type="PROSITE" id="PS51379">
    <property type="entry name" value="4FE4S_FER_2"/>
    <property type="match status" value="2"/>
</dbReference>
<name>A0A8A0RLP3_9FIRM</name>
<keyword evidence="1" id="KW-0004">4Fe-4S</keyword>
<dbReference type="GO" id="GO:0046872">
    <property type="term" value="F:metal ion binding"/>
    <property type="evidence" value="ECO:0007669"/>
    <property type="project" value="UniProtKB-KW"/>
</dbReference>
<dbReference type="Pfam" id="PF13510">
    <property type="entry name" value="Fer2_4"/>
    <property type="match status" value="1"/>
</dbReference>
<evidence type="ECO:0000259" key="7">
    <source>
        <dbReference type="PROSITE" id="PS51085"/>
    </source>
</evidence>
<dbReference type="PROSITE" id="PS51085">
    <property type="entry name" value="2FE2S_FER_2"/>
    <property type="match status" value="1"/>
</dbReference>
<evidence type="ECO:0000256" key="4">
    <source>
        <dbReference type="ARBA" id="ARBA00023002"/>
    </source>
</evidence>
<evidence type="ECO:0000256" key="1">
    <source>
        <dbReference type="ARBA" id="ARBA00022485"/>
    </source>
</evidence>
<dbReference type="Pfam" id="PF04879">
    <property type="entry name" value="Molybdop_Fe4S4"/>
    <property type="match status" value="1"/>
</dbReference>
<dbReference type="Proteomes" id="UP000662904">
    <property type="component" value="Chromosome"/>
</dbReference>
<evidence type="ECO:0000259" key="8">
    <source>
        <dbReference type="PROSITE" id="PS51379"/>
    </source>
</evidence>
<dbReference type="NCBIfam" id="NF009410">
    <property type="entry name" value="PRK12771.1"/>
    <property type="match status" value="1"/>
</dbReference>
<evidence type="ECO:0000313" key="11">
    <source>
        <dbReference type="Proteomes" id="UP000662904"/>
    </source>
</evidence>
<protein>
    <submittedName>
        <fullName evidence="10">NADPH-Fe(3+) oxidoreductase subunit beta</fullName>
        <ecNumber evidence="10">1.-.-.-</ecNumber>
    </submittedName>
</protein>
<dbReference type="InterPro" id="IPR001041">
    <property type="entry name" value="2Fe-2S_ferredoxin-type"/>
</dbReference>
<gene>
    <name evidence="10" type="primary">sfrB_2</name>
    <name evidence="10" type="ORF">H0A61_01686</name>
</gene>
<dbReference type="KEGG" id="kme:H0A61_01686"/>
<evidence type="ECO:0000256" key="6">
    <source>
        <dbReference type="ARBA" id="ARBA00023014"/>
    </source>
</evidence>
<keyword evidence="11" id="KW-1185">Reference proteome</keyword>
<dbReference type="Pfam" id="PF00384">
    <property type="entry name" value="Molybdopterin"/>
    <property type="match status" value="1"/>
</dbReference>
<dbReference type="PRINTS" id="PR00419">
    <property type="entry name" value="ADXRDTASE"/>
</dbReference>
<dbReference type="SUPFAM" id="SSF54292">
    <property type="entry name" value="2Fe-2S ferredoxin-like"/>
    <property type="match status" value="1"/>
</dbReference>
<dbReference type="Gene3D" id="2.20.25.90">
    <property type="entry name" value="ADC-like domains"/>
    <property type="match status" value="1"/>
</dbReference>
<dbReference type="InterPro" id="IPR042204">
    <property type="entry name" value="2Fe-2S-bd_N"/>
</dbReference>
<dbReference type="Gene3D" id="3.50.50.60">
    <property type="entry name" value="FAD/NAD(P)-binding domain"/>
    <property type="match status" value="2"/>
</dbReference>
<dbReference type="CDD" id="cd00207">
    <property type="entry name" value="fer2"/>
    <property type="match status" value="1"/>
</dbReference>
<dbReference type="FunFam" id="3.30.70.20:FF:000035">
    <property type="entry name" value="Iron hydrogenase 1"/>
    <property type="match status" value="1"/>
</dbReference>
<feature type="domain" description="4Fe-4S Mo/W bis-MGD-type" evidence="9">
    <location>
        <begin position="687"/>
        <end position="743"/>
    </location>
</feature>
<feature type="domain" description="4Fe-4S ferredoxin-type" evidence="8">
    <location>
        <begin position="606"/>
        <end position="634"/>
    </location>
</feature>
<dbReference type="Gene3D" id="3.40.50.740">
    <property type="match status" value="2"/>
</dbReference>